<dbReference type="PANTHER" id="PTHR42718:SF9">
    <property type="entry name" value="MAJOR FACILITATOR SUPERFAMILY MULTIDRUG TRANSPORTER MFSC"/>
    <property type="match status" value="1"/>
</dbReference>
<dbReference type="InterPro" id="IPR011701">
    <property type="entry name" value="MFS"/>
</dbReference>
<accession>A0A6B3SVV6</accession>
<comment type="caution">
    <text evidence="8">The sequence shown here is derived from an EMBL/GenBank/DDBJ whole genome shotgun (WGS) entry which is preliminary data.</text>
</comment>
<dbReference type="Pfam" id="PF07690">
    <property type="entry name" value="MFS_1"/>
    <property type="match status" value="1"/>
</dbReference>
<feature type="transmembrane region" description="Helical" evidence="6">
    <location>
        <begin position="92"/>
        <end position="113"/>
    </location>
</feature>
<feature type="transmembrane region" description="Helical" evidence="6">
    <location>
        <begin position="119"/>
        <end position="140"/>
    </location>
</feature>
<dbReference type="PROSITE" id="PS50850">
    <property type="entry name" value="MFS"/>
    <property type="match status" value="1"/>
</dbReference>
<sequence>MATPAKAESGPAPDGLPAGERRLAMLSVAAGVGMASLDTSIANTALPAMALQLQATPADSVWIVTAYQLAMVATLLPFAALSEIVGYKKVNLAGLLLFAAASLACALAPNLPVLIGARLAQGLGASAIMSVNGALLRVIYPSRLLGQGFGTNALVVAVAFSLGPALASAILSVATWPWLFGINIPFGAIALILGWRALPRRRAAPAAGRTPYDVPAALCNIGAFGLLIFAVGEAAHHRHAGVTSLELVVAAALLGLQVRRERSSASPIFPVDLFRRPLFSLSALTATLTFATQSLGFVGLPFFFEAALHRSAVDIGLLITPWPVVVGIMAPIAGRLSDRYPPGALAGIGLAMLSAGMAALATLTPQATVLEIAARMTLCGMGFGFFQAPNLKAMMSSAPPHRSGGASGIIATARLTGQASGAALAAFCLSLSVPQGARYALWLAAVLSATGSIVSVSRLFVRQDAMD</sequence>
<dbReference type="InterPro" id="IPR036259">
    <property type="entry name" value="MFS_trans_sf"/>
</dbReference>
<evidence type="ECO:0000313" key="9">
    <source>
        <dbReference type="Proteomes" id="UP000482155"/>
    </source>
</evidence>
<dbReference type="SUPFAM" id="SSF103473">
    <property type="entry name" value="MFS general substrate transporter"/>
    <property type="match status" value="1"/>
</dbReference>
<evidence type="ECO:0000256" key="1">
    <source>
        <dbReference type="ARBA" id="ARBA00004141"/>
    </source>
</evidence>
<gene>
    <name evidence="8" type="ORF">G3574_26620</name>
</gene>
<feature type="transmembrane region" description="Helical" evidence="6">
    <location>
        <begin position="210"/>
        <end position="232"/>
    </location>
</feature>
<feature type="domain" description="Major facilitator superfamily (MFS) profile" evidence="7">
    <location>
        <begin position="24"/>
        <end position="463"/>
    </location>
</feature>
<feature type="transmembrane region" description="Helical" evidence="6">
    <location>
        <begin position="369"/>
        <end position="388"/>
    </location>
</feature>
<reference evidence="8 9" key="1">
    <citation type="submission" date="2020-02" db="EMBL/GenBank/DDBJ databases">
        <authorList>
            <person name="Kim M.K."/>
        </authorList>
    </citation>
    <scope>NUCLEOTIDE SEQUENCE [LARGE SCALE GENOMIC DNA]</scope>
    <source>
        <strain evidence="8 9">17J57-3</strain>
    </source>
</reference>
<feature type="transmembrane region" description="Helical" evidence="6">
    <location>
        <begin position="61"/>
        <end position="80"/>
    </location>
</feature>
<protein>
    <submittedName>
        <fullName evidence="8">MFS transporter</fullName>
    </submittedName>
</protein>
<feature type="transmembrane region" description="Helical" evidence="6">
    <location>
        <begin position="278"/>
        <end position="303"/>
    </location>
</feature>
<comment type="subcellular location">
    <subcellularLocation>
        <location evidence="1">Membrane</location>
        <topology evidence="1">Multi-pass membrane protein</topology>
    </subcellularLocation>
</comment>
<keyword evidence="9" id="KW-1185">Reference proteome</keyword>
<evidence type="ECO:0000259" key="7">
    <source>
        <dbReference type="PROSITE" id="PS50850"/>
    </source>
</evidence>
<dbReference type="AlphaFoldDB" id="A0A6B3SVV6"/>
<proteinExistence type="predicted"/>
<keyword evidence="3 6" id="KW-0812">Transmembrane</keyword>
<feature type="transmembrane region" description="Helical" evidence="6">
    <location>
        <begin position="315"/>
        <end position="333"/>
    </location>
</feature>
<dbReference type="Gene3D" id="1.20.1720.10">
    <property type="entry name" value="Multidrug resistance protein D"/>
    <property type="match status" value="1"/>
</dbReference>
<dbReference type="GO" id="GO:0022857">
    <property type="term" value="F:transmembrane transporter activity"/>
    <property type="evidence" value="ECO:0007669"/>
    <property type="project" value="InterPro"/>
</dbReference>
<evidence type="ECO:0000256" key="4">
    <source>
        <dbReference type="ARBA" id="ARBA00022989"/>
    </source>
</evidence>
<feature type="transmembrane region" description="Helical" evidence="6">
    <location>
        <begin position="23"/>
        <end position="41"/>
    </location>
</feature>
<evidence type="ECO:0000256" key="6">
    <source>
        <dbReference type="SAM" id="Phobius"/>
    </source>
</evidence>
<evidence type="ECO:0000256" key="5">
    <source>
        <dbReference type="ARBA" id="ARBA00023136"/>
    </source>
</evidence>
<keyword evidence="4 6" id="KW-1133">Transmembrane helix</keyword>
<feature type="transmembrane region" description="Helical" evidence="6">
    <location>
        <begin position="152"/>
        <end position="172"/>
    </location>
</feature>
<feature type="transmembrane region" description="Helical" evidence="6">
    <location>
        <begin position="178"/>
        <end position="198"/>
    </location>
</feature>
<dbReference type="PANTHER" id="PTHR42718">
    <property type="entry name" value="MAJOR FACILITATOR SUPERFAMILY MULTIDRUG TRANSPORTER MFSC"/>
    <property type="match status" value="1"/>
</dbReference>
<dbReference type="Gene3D" id="1.20.1250.20">
    <property type="entry name" value="MFS general substrate transporter like domains"/>
    <property type="match status" value="1"/>
</dbReference>
<organism evidence="8 9">
    <name type="scientific">Noviherbaspirillum galbum</name>
    <dbReference type="NCBI Taxonomy" id="2709383"/>
    <lineage>
        <taxon>Bacteria</taxon>
        <taxon>Pseudomonadati</taxon>
        <taxon>Pseudomonadota</taxon>
        <taxon>Betaproteobacteria</taxon>
        <taxon>Burkholderiales</taxon>
        <taxon>Oxalobacteraceae</taxon>
        <taxon>Noviherbaspirillum</taxon>
    </lineage>
</organism>
<evidence type="ECO:0000313" key="8">
    <source>
        <dbReference type="EMBL" id="NEX64668.1"/>
    </source>
</evidence>
<dbReference type="InterPro" id="IPR020846">
    <property type="entry name" value="MFS_dom"/>
</dbReference>
<evidence type="ECO:0000256" key="2">
    <source>
        <dbReference type="ARBA" id="ARBA00022448"/>
    </source>
</evidence>
<dbReference type="EMBL" id="JAAIVB010000085">
    <property type="protein sequence ID" value="NEX64668.1"/>
    <property type="molecule type" value="Genomic_DNA"/>
</dbReference>
<keyword evidence="5 6" id="KW-0472">Membrane</keyword>
<keyword evidence="2" id="KW-0813">Transport</keyword>
<name>A0A6B3SVV6_9BURK</name>
<dbReference type="GO" id="GO:0016020">
    <property type="term" value="C:membrane"/>
    <property type="evidence" value="ECO:0007669"/>
    <property type="project" value="UniProtKB-SubCell"/>
</dbReference>
<dbReference type="Proteomes" id="UP000482155">
    <property type="component" value="Unassembled WGS sequence"/>
</dbReference>
<evidence type="ECO:0000256" key="3">
    <source>
        <dbReference type="ARBA" id="ARBA00022692"/>
    </source>
</evidence>
<feature type="transmembrane region" description="Helical" evidence="6">
    <location>
        <begin position="439"/>
        <end position="461"/>
    </location>
</feature>
<dbReference type="RefSeq" id="WP_163968605.1">
    <property type="nucleotide sequence ID" value="NZ_JAAIVB010000085.1"/>
</dbReference>
<feature type="transmembrane region" description="Helical" evidence="6">
    <location>
        <begin position="345"/>
        <end position="363"/>
    </location>
</feature>
<dbReference type="CDD" id="cd17321">
    <property type="entry name" value="MFS_MMR_MDR_like"/>
    <property type="match status" value="1"/>
</dbReference>